<evidence type="ECO:0000313" key="9">
    <source>
        <dbReference type="Proteomes" id="UP000759131"/>
    </source>
</evidence>
<keyword evidence="4" id="KW-0862">Zinc</keyword>
<evidence type="ECO:0000259" key="7">
    <source>
        <dbReference type="PROSITE" id="PS50157"/>
    </source>
</evidence>
<feature type="domain" description="C2H2-type" evidence="7">
    <location>
        <begin position="623"/>
        <end position="653"/>
    </location>
</feature>
<dbReference type="EMBL" id="OC862927">
    <property type="protein sequence ID" value="CAD7630642.1"/>
    <property type="molecule type" value="Genomic_DNA"/>
</dbReference>
<feature type="domain" description="C2H2-type" evidence="7">
    <location>
        <begin position="576"/>
        <end position="611"/>
    </location>
</feature>
<proteinExistence type="predicted"/>
<reference evidence="8" key="1">
    <citation type="submission" date="2020-11" db="EMBL/GenBank/DDBJ databases">
        <authorList>
            <person name="Tran Van P."/>
        </authorList>
    </citation>
    <scope>NUCLEOTIDE SEQUENCE</scope>
</reference>
<keyword evidence="2" id="KW-0677">Repeat</keyword>
<feature type="compositionally biased region" description="Pro residues" evidence="6">
    <location>
        <begin position="1"/>
        <end position="27"/>
    </location>
</feature>
<feature type="region of interest" description="Disordered" evidence="6">
    <location>
        <begin position="304"/>
        <end position="335"/>
    </location>
</feature>
<feature type="compositionally biased region" description="Polar residues" evidence="6">
    <location>
        <begin position="429"/>
        <end position="439"/>
    </location>
</feature>
<evidence type="ECO:0000256" key="3">
    <source>
        <dbReference type="ARBA" id="ARBA00022771"/>
    </source>
</evidence>
<keyword evidence="9" id="KW-1185">Reference proteome</keyword>
<feature type="region of interest" description="Disordered" evidence="6">
    <location>
        <begin position="355"/>
        <end position="472"/>
    </location>
</feature>
<feature type="domain" description="C2H2-type" evidence="7">
    <location>
        <begin position="1310"/>
        <end position="1336"/>
    </location>
</feature>
<dbReference type="Gene3D" id="3.30.160.60">
    <property type="entry name" value="Classic Zinc Finger"/>
    <property type="match status" value="3"/>
</dbReference>
<keyword evidence="1" id="KW-0479">Metal-binding</keyword>
<evidence type="ECO:0000256" key="4">
    <source>
        <dbReference type="ARBA" id="ARBA00022833"/>
    </source>
</evidence>
<dbReference type="PROSITE" id="PS50157">
    <property type="entry name" value="ZINC_FINGER_C2H2_2"/>
    <property type="match status" value="9"/>
</dbReference>
<feature type="region of interest" description="Disordered" evidence="6">
    <location>
        <begin position="1"/>
        <end position="30"/>
    </location>
</feature>
<keyword evidence="3 5" id="KW-0863">Zinc-finger</keyword>
<dbReference type="GO" id="GO:0008270">
    <property type="term" value="F:zinc ion binding"/>
    <property type="evidence" value="ECO:0007669"/>
    <property type="project" value="UniProtKB-KW"/>
</dbReference>
<evidence type="ECO:0000256" key="6">
    <source>
        <dbReference type="SAM" id="MobiDB-lite"/>
    </source>
</evidence>
<dbReference type="InterPro" id="IPR036236">
    <property type="entry name" value="Znf_C2H2_sf"/>
</dbReference>
<evidence type="ECO:0000256" key="2">
    <source>
        <dbReference type="ARBA" id="ARBA00022737"/>
    </source>
</evidence>
<feature type="non-terminal residue" evidence="8">
    <location>
        <position position="1336"/>
    </location>
</feature>
<feature type="region of interest" description="Disordered" evidence="6">
    <location>
        <begin position="791"/>
        <end position="810"/>
    </location>
</feature>
<feature type="domain" description="C2H2-type" evidence="7">
    <location>
        <begin position="1005"/>
        <end position="1035"/>
    </location>
</feature>
<dbReference type="EMBL" id="CAJPIZ010008352">
    <property type="protein sequence ID" value="CAG2111072.1"/>
    <property type="molecule type" value="Genomic_DNA"/>
</dbReference>
<evidence type="ECO:0000256" key="5">
    <source>
        <dbReference type="PROSITE-ProRule" id="PRU00042"/>
    </source>
</evidence>
<accession>A0A7R9KX01</accession>
<feature type="domain" description="C2H2-type" evidence="7">
    <location>
        <begin position="717"/>
        <end position="747"/>
    </location>
</feature>
<feature type="domain" description="C2H2-type" evidence="7">
    <location>
        <begin position="478"/>
        <end position="506"/>
    </location>
</feature>
<dbReference type="SMART" id="SM00355">
    <property type="entry name" value="ZnF_C2H2"/>
    <property type="match status" value="13"/>
</dbReference>
<dbReference type="SUPFAM" id="SSF57667">
    <property type="entry name" value="beta-beta-alpha zinc fingers"/>
    <property type="match status" value="2"/>
</dbReference>
<feature type="region of interest" description="Disordered" evidence="6">
    <location>
        <begin position="215"/>
        <end position="240"/>
    </location>
</feature>
<feature type="region of interest" description="Disordered" evidence="6">
    <location>
        <begin position="44"/>
        <end position="68"/>
    </location>
</feature>
<sequence>PTPPPQSPPPLPRPSPPLLPPPPPPSTPIDTAIRALAVAQTVPNEERRLSVASDTTSPTITPVPSDTELDDDIEVVDDDVLYPTVDDDLPTDEPIESLLPDEDYYHRFDSLVKRVAGLLGADTTAAGDVKPVIGAEDYTSTTDVNSDITCDIKVDVNAIADNSPPDVTTDTVHTFSLVAGDCVPQIAAQPVVEQSNTVVTATDQTLEPYVKPLMTDPSLQPVSDQSLATTLSTQTEGTASVEPVVADIPAPALQNDTNNTANACITPTGAVISNTDCPTIAANNHKNSDTNTAKEMAVNEETVDINSGQESGGQSTPTADKEIQKEGADKMDQSVSDISSTEINFTAIADHNKSGEEVAKEAVPASVRPKRGPRLPQSHYRSRNTTLREALGLSRGDDHYMSDINSDSDADSDQSMTPFDGLLLDVSQRMASKVTSPSKTGHRSSPHPSVTRSRSLTPRDGAVIGGHRPEPLPMAKQYVCRGHGKSFANRYEFNEHQYIVHGLTHPYRCEYDDRRDPQRRCRRRYDRAFDYVRHQRRHHSLRVRYECEYSGCDQYFDHKSAIKEHITKKHGKQRPFVCDRTDCGQSFGRETQLYAHKRDDHTNHFRSGDRPLASLKVTVPLAFRCDYERCGQRFASQSALDGHNVDKHSGDYHKRDAKDCGQSFFAKSVLNLQKLWANLLPKPAMSVNCPDNRPAMDSNPTLSDQSVPKLVSTICQYECDYTDCFGMFATEEILQKHKKAVHQKHDQLLTSAQELPAVSVDSTLFQTHSLLSIGRAVSEALPGISSDISVPNPTANTSNDDTITGGVRLSDIPVPTPANAETNSRLWDTLLGVVTQPPAMTVTLTDTDISDVISETTPALDTIASSASVKLPTGRLIPPPLPPTSLLSIGLSVPVVPPMPSLSDLSLFSKAGPHSNTDRELRTHLKTTRADSSGHTVTYSEKRYKCDKCSQTYGRDCQLKRHQKSRHGVRKPYRCSRDGCERRYAKHSLLKAHKRAKHRSPDSLYRCRYGQCERQFVSERLLNEHRLRAHAVDYPYRCLREPCGGADPYGYPTDDMLFQHKLSAHYTCDYKHCHRAYATRQELSEHRPMCPYGPNFTSSTTRSYRFRDRTYRCTVCRHMYETRTQLDAHICQTSRHRSGHSVTADSSPADDPLVNTSNNDCTAGVSPVKFIPLDDIPVPEDNDIRVPENTTGTFLNDIPVLSAETPADPLSLQPVPDLLRPPIPNDSELSADNTNSIGFNHTMSAIVIQALNNTFTIDIPALPVPALTVRSLLANYMNASVSPIDITYHNTGTTGPTPGLPSPPMSEVLFTCDECDQTFLFRSNFADHKTCAHPSP</sequence>
<dbReference type="PROSITE" id="PS00028">
    <property type="entry name" value="ZINC_FINGER_C2H2_1"/>
    <property type="match status" value="8"/>
</dbReference>
<gene>
    <name evidence="8" type="ORF">OSB1V03_LOCUS11054</name>
</gene>
<feature type="region of interest" description="Disordered" evidence="6">
    <location>
        <begin position="1205"/>
        <end position="1231"/>
    </location>
</feature>
<feature type="compositionally biased region" description="Polar residues" evidence="6">
    <location>
        <begin position="217"/>
        <end position="238"/>
    </location>
</feature>
<dbReference type="PANTHER" id="PTHR24379">
    <property type="entry name" value="KRAB AND ZINC FINGER DOMAIN-CONTAINING"/>
    <property type="match status" value="1"/>
</dbReference>
<organism evidence="8">
    <name type="scientific">Medioppia subpectinata</name>
    <dbReference type="NCBI Taxonomy" id="1979941"/>
    <lineage>
        <taxon>Eukaryota</taxon>
        <taxon>Metazoa</taxon>
        <taxon>Ecdysozoa</taxon>
        <taxon>Arthropoda</taxon>
        <taxon>Chelicerata</taxon>
        <taxon>Arachnida</taxon>
        <taxon>Acari</taxon>
        <taxon>Acariformes</taxon>
        <taxon>Sarcoptiformes</taxon>
        <taxon>Oribatida</taxon>
        <taxon>Brachypylina</taxon>
        <taxon>Oppioidea</taxon>
        <taxon>Oppiidae</taxon>
        <taxon>Medioppia</taxon>
    </lineage>
</organism>
<dbReference type="InterPro" id="IPR013087">
    <property type="entry name" value="Znf_C2H2_type"/>
</dbReference>
<feature type="compositionally biased region" description="Polar residues" evidence="6">
    <location>
        <begin position="791"/>
        <end position="802"/>
    </location>
</feature>
<dbReference type="OrthoDB" id="3176202at2759"/>
<feature type="compositionally biased region" description="Polar residues" evidence="6">
    <location>
        <begin position="52"/>
        <end position="64"/>
    </location>
</feature>
<feature type="compositionally biased region" description="Basic and acidic residues" evidence="6">
    <location>
        <begin position="319"/>
        <end position="332"/>
    </location>
</feature>
<evidence type="ECO:0000313" key="8">
    <source>
        <dbReference type="EMBL" id="CAD7630642.1"/>
    </source>
</evidence>
<feature type="compositionally biased region" description="Polar residues" evidence="6">
    <location>
        <begin position="304"/>
        <end position="318"/>
    </location>
</feature>
<dbReference type="Proteomes" id="UP000759131">
    <property type="component" value="Unassembled WGS sequence"/>
</dbReference>
<feature type="compositionally biased region" description="Polar residues" evidence="6">
    <location>
        <begin position="446"/>
        <end position="456"/>
    </location>
</feature>
<feature type="domain" description="C2H2-type" evidence="7">
    <location>
        <begin position="973"/>
        <end position="1003"/>
    </location>
</feature>
<protein>
    <recommendedName>
        <fullName evidence="7">C2H2-type domain-containing protein</fullName>
    </recommendedName>
</protein>
<name>A0A7R9KX01_9ACAR</name>
<dbReference type="PANTHER" id="PTHR24379:SF121">
    <property type="entry name" value="C2H2-TYPE DOMAIN-CONTAINING PROTEIN"/>
    <property type="match status" value="1"/>
</dbReference>
<feature type="domain" description="C2H2-type" evidence="7">
    <location>
        <begin position="944"/>
        <end position="972"/>
    </location>
</feature>
<feature type="domain" description="C2H2-type" evidence="7">
    <location>
        <begin position="545"/>
        <end position="575"/>
    </location>
</feature>
<evidence type="ECO:0000256" key="1">
    <source>
        <dbReference type="ARBA" id="ARBA00022723"/>
    </source>
</evidence>